<evidence type="ECO:0000256" key="1">
    <source>
        <dbReference type="SAM" id="MobiDB-lite"/>
    </source>
</evidence>
<sequence length="157" mass="17042">MAKRGDVNDRVREWWRLMSAVCGSQQVTSLAKKASESTISAMIITILFFLVIIFQGLGSTRSLTETSLGAHEPGIETKSLISVEFYNHTYSTNRSPVQDSGPLDRIVGWIRLVGPGSTKWSPSQVLANLSTKRSGHTQPMGLVSSVGPRQGGPQAIE</sequence>
<proteinExistence type="predicted"/>
<keyword evidence="4" id="KW-1185">Reference proteome</keyword>
<feature type="region of interest" description="Disordered" evidence="1">
    <location>
        <begin position="132"/>
        <end position="157"/>
    </location>
</feature>
<keyword evidence="2" id="KW-0812">Transmembrane</keyword>
<dbReference type="Proteomes" id="UP000594638">
    <property type="component" value="Unassembled WGS sequence"/>
</dbReference>
<dbReference type="PANTHER" id="PTHR34188">
    <property type="entry name" value="OS01G0299500 PROTEIN"/>
    <property type="match status" value="1"/>
</dbReference>
<dbReference type="PANTHER" id="PTHR34188:SF5">
    <property type="entry name" value="OS05G0131900 PROTEIN"/>
    <property type="match status" value="1"/>
</dbReference>
<comment type="caution">
    <text evidence="3">The sequence shown here is derived from an EMBL/GenBank/DDBJ whole genome shotgun (WGS) entry which is preliminary data.</text>
</comment>
<keyword evidence="2" id="KW-0472">Membrane</keyword>
<gene>
    <name evidence="3" type="ORF">OLEA9_A050295</name>
</gene>
<feature type="transmembrane region" description="Helical" evidence="2">
    <location>
        <begin position="39"/>
        <end position="58"/>
    </location>
</feature>
<evidence type="ECO:0000313" key="4">
    <source>
        <dbReference type="Proteomes" id="UP000594638"/>
    </source>
</evidence>
<organism evidence="3 4">
    <name type="scientific">Olea europaea subsp. europaea</name>
    <dbReference type="NCBI Taxonomy" id="158383"/>
    <lineage>
        <taxon>Eukaryota</taxon>
        <taxon>Viridiplantae</taxon>
        <taxon>Streptophyta</taxon>
        <taxon>Embryophyta</taxon>
        <taxon>Tracheophyta</taxon>
        <taxon>Spermatophyta</taxon>
        <taxon>Magnoliopsida</taxon>
        <taxon>eudicotyledons</taxon>
        <taxon>Gunneridae</taxon>
        <taxon>Pentapetalae</taxon>
        <taxon>asterids</taxon>
        <taxon>lamiids</taxon>
        <taxon>Lamiales</taxon>
        <taxon>Oleaceae</taxon>
        <taxon>Oleeae</taxon>
        <taxon>Olea</taxon>
    </lineage>
</organism>
<accession>A0A8S0UDW4</accession>
<evidence type="ECO:0000256" key="2">
    <source>
        <dbReference type="SAM" id="Phobius"/>
    </source>
</evidence>
<reference evidence="3 4" key="1">
    <citation type="submission" date="2019-12" db="EMBL/GenBank/DDBJ databases">
        <authorList>
            <person name="Alioto T."/>
            <person name="Alioto T."/>
            <person name="Gomez Garrido J."/>
        </authorList>
    </citation>
    <scope>NUCLEOTIDE SEQUENCE [LARGE SCALE GENOMIC DNA]</scope>
</reference>
<dbReference type="EMBL" id="CACTIH010007529">
    <property type="protein sequence ID" value="CAA3015176.1"/>
    <property type="molecule type" value="Genomic_DNA"/>
</dbReference>
<protein>
    <submittedName>
        <fullName evidence="3">Uncharacterized protein</fullName>
    </submittedName>
</protein>
<keyword evidence="2" id="KW-1133">Transmembrane helix</keyword>
<dbReference type="Gramene" id="OE9A050295T1">
    <property type="protein sequence ID" value="OE9A050295C1"/>
    <property type="gene ID" value="OE9A050295"/>
</dbReference>
<dbReference type="AlphaFoldDB" id="A0A8S0UDW4"/>
<name>A0A8S0UDW4_OLEEU</name>
<evidence type="ECO:0000313" key="3">
    <source>
        <dbReference type="EMBL" id="CAA3015176.1"/>
    </source>
</evidence>